<organism evidence="7 8">
    <name type="scientific">Mytilus coruscus</name>
    <name type="common">Sea mussel</name>
    <dbReference type="NCBI Taxonomy" id="42192"/>
    <lineage>
        <taxon>Eukaryota</taxon>
        <taxon>Metazoa</taxon>
        <taxon>Spiralia</taxon>
        <taxon>Lophotrochozoa</taxon>
        <taxon>Mollusca</taxon>
        <taxon>Bivalvia</taxon>
        <taxon>Autobranchia</taxon>
        <taxon>Pteriomorphia</taxon>
        <taxon>Mytilida</taxon>
        <taxon>Mytiloidea</taxon>
        <taxon>Mytilidae</taxon>
        <taxon>Mytilinae</taxon>
        <taxon>Mytilus</taxon>
    </lineage>
</organism>
<evidence type="ECO:0000256" key="4">
    <source>
        <dbReference type="SAM" id="Phobius"/>
    </source>
</evidence>
<keyword evidence="8" id="KW-1185">Reference proteome</keyword>
<dbReference type="AlphaFoldDB" id="A0A6J8E403"/>
<feature type="region of interest" description="Disordered" evidence="3">
    <location>
        <begin position="1081"/>
        <end position="1104"/>
    </location>
</feature>
<feature type="signal peptide" evidence="5">
    <location>
        <begin position="1"/>
        <end position="20"/>
    </location>
</feature>
<dbReference type="Proteomes" id="UP000507470">
    <property type="component" value="Unassembled WGS sequence"/>
</dbReference>
<evidence type="ECO:0000256" key="3">
    <source>
        <dbReference type="SAM" id="MobiDB-lite"/>
    </source>
</evidence>
<dbReference type="PANTHER" id="PTHR14949:SF54">
    <property type="entry name" value="VWFD DOMAIN-CONTAINING PROTEIN"/>
    <property type="match status" value="1"/>
</dbReference>
<feature type="compositionally biased region" description="Polar residues" evidence="3">
    <location>
        <begin position="1081"/>
        <end position="1090"/>
    </location>
</feature>
<dbReference type="GO" id="GO:0009986">
    <property type="term" value="C:cell surface"/>
    <property type="evidence" value="ECO:0007669"/>
    <property type="project" value="TreeGrafter"/>
</dbReference>
<feature type="domain" description="VWFD" evidence="6">
    <location>
        <begin position="442"/>
        <end position="633"/>
    </location>
</feature>
<dbReference type="Gene3D" id="2.60.120.260">
    <property type="entry name" value="Galactose-binding domain-like"/>
    <property type="match status" value="1"/>
</dbReference>
<feature type="transmembrane region" description="Helical" evidence="4">
    <location>
        <begin position="1035"/>
        <end position="1059"/>
    </location>
</feature>
<sequence>MLLDLYLSCLSSVIILIVEGGNQEPCDTHNFIDDWKRSVAYVPDNPHLCDSFLLEDWYRVVSGTGELMPTECPVGGWRCGTTNPIWLSKDSFLIPLIDGVQENENTYPDVDKTVSRIVYSVSDENCKSKKLPIKIKNCGGQYYVYYLKPVQGCLTAYCFGTELPCPEGQSSETGFTPGCGSFPNTTVSPKIAVKMHEETVKNKVHLTPKFECTADDASEEYIFDIMYYINNVQIDSATKRNVSYSDLGRAVMLQTHWENVFKPNMFVKCSMQVRVDGYTSPGPKTFSDQFFAGIKVPNNDRGFAVKEGEILKIPLEFTLPVGCIYPVENPRERFIRKHSCFVQLYNAIPKYQRDKCENEDLKFLTEQCGIKISNSNWNEQHFIEIRGEIDNKLNMRDRLTFLRLWSDPKHGSNIKILRIWHSVHLPDIKVLITDTDELSFGKSCFSHNDPHMQNFEGIKWELQNNFNEPSHGEYIMYKHDRLPQQIHGFFRKCSTALCNCGIAIRSADSLFVANFCETLYKGQRRVNRYVASWLCDDQNMIIEETGNTYMVQLPSGTQVHFSHGQVYDFYGVNSIQITSSQLDFDLTSGLCGRYNNKNDDDFIERTTLINLHIPEDTWRFAKSWKVDGTDESLFSIQGKLPELKYHLQEYCTCNTPQKGDNKPPSYTCLSSTEMSNCRQIQTNQSVYHASCLTSNYRSKRDVSNIEDIDERPPMFPMYIEPDEDHVPSEVSFGWKNGFTEEIARNKCQVAFSKTLAYSACTKYVPSVNSDDYVKECVEDMKIIGDDRFLKITLETFASTCLGNAKKMENLTVTNRTETENRTESANDTEALESDLKPPLIMSILEVIEQSTCPDNCSGNGVCQHGVCRCSNDFFGVDCSREKTKAPLIEKSAFESICDSSERPCKKFIIPGLDFYPKNLTCKFRPFKFIETETHIDFQENEEAFTHRGIYKSLFLMFCEIPESRRRRSADVSTIANGYFISISNDGLNFTEELAVVSFDARCYSCNVTDFWCAKEYQLDCPFLKIKVEDVKDNTVYIGIGIGVGLVVIILIAVGIFLYLRKRIKGTNRGYDFTKEHIAMSETQGDQQSQHAQEEVTLLPKSDKS</sequence>
<dbReference type="EMBL" id="CACVKT020008353">
    <property type="protein sequence ID" value="CAC5414798.1"/>
    <property type="molecule type" value="Genomic_DNA"/>
</dbReference>
<dbReference type="OrthoDB" id="10001041at2759"/>
<evidence type="ECO:0000313" key="7">
    <source>
        <dbReference type="EMBL" id="CAC5414798.1"/>
    </source>
</evidence>
<keyword evidence="2" id="KW-1015">Disulfide bond</keyword>
<keyword evidence="4" id="KW-0812">Transmembrane</keyword>
<keyword evidence="4" id="KW-1133">Transmembrane helix</keyword>
<name>A0A6J8E403_MYTCO</name>
<dbReference type="PANTHER" id="PTHR14949">
    <property type="entry name" value="EGF-LIKE-DOMAIN, MULTIPLE 7, 8"/>
    <property type="match status" value="1"/>
</dbReference>
<gene>
    <name evidence="7" type="ORF">MCOR_47545</name>
</gene>
<evidence type="ECO:0000256" key="2">
    <source>
        <dbReference type="ARBA" id="ARBA00023157"/>
    </source>
</evidence>
<dbReference type="InterPro" id="IPR058727">
    <property type="entry name" value="Helical_Vwde"/>
</dbReference>
<evidence type="ECO:0000313" key="8">
    <source>
        <dbReference type="Proteomes" id="UP000507470"/>
    </source>
</evidence>
<dbReference type="GO" id="GO:0005102">
    <property type="term" value="F:signaling receptor binding"/>
    <property type="evidence" value="ECO:0007669"/>
    <property type="project" value="TreeGrafter"/>
</dbReference>
<feature type="chain" id="PRO_5026723028" description="VWFD domain-containing protein" evidence="5">
    <location>
        <begin position="21"/>
        <end position="1104"/>
    </location>
</feature>
<accession>A0A6J8E403</accession>
<dbReference type="InterPro" id="IPR050969">
    <property type="entry name" value="Dev_Signal_Modulators"/>
</dbReference>
<dbReference type="Pfam" id="PF26129">
    <property type="entry name" value="Vwde"/>
    <property type="match status" value="1"/>
</dbReference>
<evidence type="ECO:0000259" key="6">
    <source>
        <dbReference type="PROSITE" id="PS51233"/>
    </source>
</evidence>
<protein>
    <recommendedName>
        <fullName evidence="6">VWFD domain-containing protein</fullName>
    </recommendedName>
</protein>
<evidence type="ECO:0000256" key="1">
    <source>
        <dbReference type="ARBA" id="ARBA00022729"/>
    </source>
</evidence>
<dbReference type="InterPro" id="IPR001846">
    <property type="entry name" value="VWF_type-D"/>
</dbReference>
<evidence type="ECO:0000256" key="5">
    <source>
        <dbReference type="SAM" id="SignalP"/>
    </source>
</evidence>
<proteinExistence type="predicted"/>
<dbReference type="PROSITE" id="PS51233">
    <property type="entry name" value="VWFD"/>
    <property type="match status" value="1"/>
</dbReference>
<reference evidence="7 8" key="1">
    <citation type="submission" date="2020-06" db="EMBL/GenBank/DDBJ databases">
        <authorList>
            <person name="Li R."/>
            <person name="Bekaert M."/>
        </authorList>
    </citation>
    <scope>NUCLEOTIDE SEQUENCE [LARGE SCALE GENOMIC DNA]</scope>
    <source>
        <strain evidence="8">wild</strain>
    </source>
</reference>
<keyword evidence="1 5" id="KW-0732">Signal</keyword>
<dbReference type="GO" id="GO:0005576">
    <property type="term" value="C:extracellular region"/>
    <property type="evidence" value="ECO:0007669"/>
    <property type="project" value="TreeGrafter"/>
</dbReference>
<keyword evidence="4" id="KW-0472">Membrane</keyword>
<dbReference type="Pfam" id="PF00094">
    <property type="entry name" value="VWD"/>
    <property type="match status" value="1"/>
</dbReference>